<keyword evidence="2" id="KW-1185">Reference proteome</keyword>
<proteinExistence type="predicted"/>
<evidence type="ECO:0000313" key="2">
    <source>
        <dbReference type="Proteomes" id="UP000218334"/>
    </source>
</evidence>
<evidence type="ECO:0000313" key="1">
    <source>
        <dbReference type="EMBL" id="PBK71944.1"/>
    </source>
</evidence>
<protein>
    <submittedName>
        <fullName evidence="1">Uncharacterized protein</fullName>
    </submittedName>
</protein>
<gene>
    <name evidence="1" type="ORF">ARMSODRAFT_973484</name>
</gene>
<accession>A0A2H3BSM3</accession>
<organism evidence="1 2">
    <name type="scientific">Armillaria solidipes</name>
    <dbReference type="NCBI Taxonomy" id="1076256"/>
    <lineage>
        <taxon>Eukaryota</taxon>
        <taxon>Fungi</taxon>
        <taxon>Dikarya</taxon>
        <taxon>Basidiomycota</taxon>
        <taxon>Agaricomycotina</taxon>
        <taxon>Agaricomycetes</taxon>
        <taxon>Agaricomycetidae</taxon>
        <taxon>Agaricales</taxon>
        <taxon>Marasmiineae</taxon>
        <taxon>Physalacriaceae</taxon>
        <taxon>Armillaria</taxon>
    </lineage>
</organism>
<dbReference type="EMBL" id="KZ293423">
    <property type="protein sequence ID" value="PBK71944.1"/>
    <property type="molecule type" value="Genomic_DNA"/>
</dbReference>
<dbReference type="Proteomes" id="UP000218334">
    <property type="component" value="Unassembled WGS sequence"/>
</dbReference>
<reference evidence="2" key="1">
    <citation type="journal article" date="2017" name="Nat. Ecol. Evol.">
        <title>Genome expansion and lineage-specific genetic innovations in the forest pathogenic fungi Armillaria.</title>
        <authorList>
            <person name="Sipos G."/>
            <person name="Prasanna A.N."/>
            <person name="Walter M.C."/>
            <person name="O'Connor E."/>
            <person name="Balint B."/>
            <person name="Krizsan K."/>
            <person name="Kiss B."/>
            <person name="Hess J."/>
            <person name="Varga T."/>
            <person name="Slot J."/>
            <person name="Riley R."/>
            <person name="Boka B."/>
            <person name="Rigling D."/>
            <person name="Barry K."/>
            <person name="Lee J."/>
            <person name="Mihaltcheva S."/>
            <person name="LaButti K."/>
            <person name="Lipzen A."/>
            <person name="Waldron R."/>
            <person name="Moloney N.M."/>
            <person name="Sperisen C."/>
            <person name="Kredics L."/>
            <person name="Vagvoelgyi C."/>
            <person name="Patrignani A."/>
            <person name="Fitzpatrick D."/>
            <person name="Nagy I."/>
            <person name="Doyle S."/>
            <person name="Anderson J.B."/>
            <person name="Grigoriev I.V."/>
            <person name="Gueldener U."/>
            <person name="Muensterkoetter M."/>
            <person name="Nagy L.G."/>
        </authorList>
    </citation>
    <scope>NUCLEOTIDE SEQUENCE [LARGE SCALE GENOMIC DNA]</scope>
    <source>
        <strain evidence="2">28-4</strain>
    </source>
</reference>
<sequence length="717" mass="80164">MLSGGARLKQDYQLLLRRLEEYRRLDPRNSKLATKFSKAKEAQSSAPTNVASQTTLFVKDQSAVYFPSLKEQPSMWQAILLESVFGKKAYLFRRKEEVAPSTNREKYREDHLTLIEVAKIVVHRVKDQSHCDGREERLSGGFALCLNTNIDSVLDVKGSGTYVASSWSAMLIVHSNTHSSDVIGSGVPDMPCNDGVENVNLICRPVAKLRKYEFHNHAIINSSRYGSIPLIRRCICTFPYSRLQAVPTAMLQPPPPFESIEWASPGQDLLALVRRDIPCNDPLVLEVKNVEEAVDVFWKVLLHLGRLVRSLPEGDIINPDVYPGPLLPPNAVVRNWWKSTSFVNGEVRHPRTEGTGRTLYVAMLSANLTRLLDTTDADCVFVRLPNNSQLLVPRFPVYNLTPEQQGFWWALGFFIALFSSVTGQACLPIAAPFFHVLLSSELSQCRYQIDRWSPSFIYSTDPAIGGLMLPWLNLKKTHIADYLQGVVPTFLLEHCAGVVTPFAVGFGPRDAAVHDYHHCAICAHIILGNALFDATPAFQTMHAGFHHRLGPTFNGRPPSTLVHTGLHGYECLQPQKLNNPRIYLPFVQHPTATHQGCICFDGGTTLVQLVQAVFRSKLEEYLKVDVVGRGTELLMAMTASPHLPVDPEKQLKFDFKLWNSKEQSLWSFVHECFASADIGYDRVLVTLLANGVWDNITLDAYLHGIFMSGGDSNFSAI</sequence>
<dbReference type="AlphaFoldDB" id="A0A2H3BSM3"/>
<name>A0A2H3BSM3_9AGAR</name>